<dbReference type="GO" id="GO:0003676">
    <property type="term" value="F:nucleic acid binding"/>
    <property type="evidence" value="ECO:0007669"/>
    <property type="project" value="InterPro"/>
</dbReference>
<dbReference type="Pfam" id="PF02021">
    <property type="entry name" value="UPF0102"/>
    <property type="match status" value="1"/>
</dbReference>
<dbReference type="Proteomes" id="UP000092634">
    <property type="component" value="Unassembled WGS sequence"/>
</dbReference>
<dbReference type="NCBIfam" id="NF009150">
    <property type="entry name" value="PRK12497.1-3"/>
    <property type="match status" value="1"/>
</dbReference>
<dbReference type="InterPro" id="IPR011856">
    <property type="entry name" value="tRNA_endonuc-like_dom_sf"/>
</dbReference>
<proteinExistence type="inferred from homology"/>
<dbReference type="CDD" id="cd20736">
    <property type="entry name" value="PoNe_Nuclease"/>
    <property type="match status" value="1"/>
</dbReference>
<evidence type="ECO:0000256" key="2">
    <source>
        <dbReference type="HAMAP-Rule" id="MF_00048"/>
    </source>
</evidence>
<dbReference type="InterPro" id="IPR011335">
    <property type="entry name" value="Restrct_endonuc-II-like"/>
</dbReference>
<dbReference type="EMBL" id="MAQB02000001">
    <property type="protein sequence ID" value="OFJ48821.1"/>
    <property type="molecule type" value="Genomic_DNA"/>
</dbReference>
<dbReference type="AlphaFoldDB" id="A0A1E8PRG9"/>
<protein>
    <recommendedName>
        <fullName evidence="2">UPF0102 protein BA896_007815</fullName>
    </recommendedName>
</protein>
<evidence type="ECO:0000313" key="4">
    <source>
        <dbReference type="Proteomes" id="UP000092634"/>
    </source>
</evidence>
<dbReference type="PANTHER" id="PTHR34039:SF1">
    <property type="entry name" value="UPF0102 PROTEIN YRAN"/>
    <property type="match status" value="1"/>
</dbReference>
<organism evidence="3 4">
    <name type="scientific">Janthinobacterium lividum</name>
    <dbReference type="NCBI Taxonomy" id="29581"/>
    <lineage>
        <taxon>Bacteria</taxon>
        <taxon>Pseudomonadati</taxon>
        <taxon>Pseudomonadota</taxon>
        <taxon>Betaproteobacteria</taxon>
        <taxon>Burkholderiales</taxon>
        <taxon>Oxalobacteraceae</taxon>
        <taxon>Janthinobacterium</taxon>
    </lineage>
</organism>
<dbReference type="PANTHER" id="PTHR34039">
    <property type="entry name" value="UPF0102 PROTEIN YRAN"/>
    <property type="match status" value="1"/>
</dbReference>
<accession>A0A1E8PRG9</accession>
<dbReference type="HAMAP" id="MF_00048">
    <property type="entry name" value="UPF0102"/>
    <property type="match status" value="1"/>
</dbReference>
<name>A0A1E8PRG9_9BURK</name>
<dbReference type="NCBIfam" id="TIGR00252">
    <property type="entry name" value="YraN family protein"/>
    <property type="match status" value="1"/>
</dbReference>
<comment type="caution">
    <text evidence="3">The sequence shown here is derived from an EMBL/GenBank/DDBJ whole genome shotgun (WGS) entry which is preliminary data.</text>
</comment>
<dbReference type="Gene3D" id="3.40.1350.10">
    <property type="match status" value="1"/>
</dbReference>
<evidence type="ECO:0000313" key="3">
    <source>
        <dbReference type="EMBL" id="OFJ48821.1"/>
    </source>
</evidence>
<evidence type="ECO:0000256" key="1">
    <source>
        <dbReference type="ARBA" id="ARBA00006738"/>
    </source>
</evidence>
<reference evidence="3 4" key="1">
    <citation type="submission" date="2016-10" db="EMBL/GenBank/DDBJ databases">
        <title>Updated version of Genome Assembly of Janthinobacterium lividum ERGS5:01.</title>
        <authorList>
            <person name="Kumar R."/>
            <person name="Acharya V."/>
            <person name="Singh D."/>
        </authorList>
    </citation>
    <scope>NUCLEOTIDE SEQUENCE [LARGE SCALE GENOMIC DNA]</scope>
    <source>
        <strain evidence="3 4">ERGS5:01</strain>
    </source>
</reference>
<gene>
    <name evidence="3" type="ORF">BA896_007815</name>
</gene>
<dbReference type="SUPFAM" id="SSF52980">
    <property type="entry name" value="Restriction endonuclease-like"/>
    <property type="match status" value="1"/>
</dbReference>
<dbReference type="InterPro" id="IPR003509">
    <property type="entry name" value="UPF0102_YraN-like"/>
</dbReference>
<sequence>MLPLPFQNTQARGQQGEDAALAYLRRQGLLLLARNYRCKGGELDLIMRDGPSVVFVEVRLRSSAAFGGALASITSSKQRRMVLAAQSWLLTQNIVPPCRFDALAIDGGRISWLKNILDM</sequence>
<comment type="similarity">
    <text evidence="1 2">Belongs to the UPF0102 family.</text>
</comment>